<gene>
    <name evidence="2" type="ORF">B0E33_19530</name>
</gene>
<dbReference type="EMBL" id="CP019630">
    <property type="protein sequence ID" value="AQQ07529.1"/>
    <property type="molecule type" value="Genomic_DNA"/>
</dbReference>
<dbReference type="PANTHER" id="PTHR33164:SF44">
    <property type="entry name" value="TRANSCRIPTIONAL REGULATORY PROTEIN"/>
    <property type="match status" value="1"/>
</dbReference>
<evidence type="ECO:0000259" key="1">
    <source>
        <dbReference type="PROSITE" id="PS50995"/>
    </source>
</evidence>
<evidence type="ECO:0000313" key="3">
    <source>
        <dbReference type="Proteomes" id="UP000188174"/>
    </source>
</evidence>
<dbReference type="PANTHER" id="PTHR33164">
    <property type="entry name" value="TRANSCRIPTIONAL REGULATOR, MARR FAMILY"/>
    <property type="match status" value="1"/>
</dbReference>
<name>A0ABN4X0D0_9HYPH</name>
<dbReference type="InterPro" id="IPR036388">
    <property type="entry name" value="WH-like_DNA-bd_sf"/>
</dbReference>
<feature type="domain" description="HTH marR-type" evidence="1">
    <location>
        <begin position="2"/>
        <end position="134"/>
    </location>
</feature>
<sequence>MSYDLIELLFFAYRDFTGDPDDVLAKYEFGRAHHRVLHFVDRNPGIMVTDLLGILRITKQSLGRVLKQLVDAGIIEQREGHHDRRQRLLYTTERGHALAVDLTSLQQKRLERALIGLPDGSDEIIRRFLLRMIDPEARPQILQLIRSLYDLKD</sequence>
<proteinExistence type="predicted"/>
<accession>A0ABN4X0D0</accession>
<evidence type="ECO:0000313" key="2">
    <source>
        <dbReference type="EMBL" id="AQQ07529.1"/>
    </source>
</evidence>
<protein>
    <submittedName>
        <fullName evidence="2">MarR family transcriptional regulator</fullName>
    </submittedName>
</protein>
<dbReference type="InterPro" id="IPR000835">
    <property type="entry name" value="HTH_MarR-typ"/>
</dbReference>
<dbReference type="InterPro" id="IPR036390">
    <property type="entry name" value="WH_DNA-bd_sf"/>
</dbReference>
<dbReference type="SMART" id="SM00347">
    <property type="entry name" value="HTH_MARR"/>
    <property type="match status" value="1"/>
</dbReference>
<reference evidence="2 3" key="1">
    <citation type="submission" date="2017-02" db="EMBL/GenBank/DDBJ databases">
        <authorList>
            <person name="Jeong S."/>
        </authorList>
    </citation>
    <scope>NUCLEOTIDE SEQUENCE [LARGE SCALE GENOMIC DNA]</scope>
    <source>
        <strain evidence="2 3">RMAR6-6</strain>
    </source>
</reference>
<dbReference type="Gene3D" id="1.10.10.10">
    <property type="entry name" value="Winged helix-like DNA-binding domain superfamily/Winged helix DNA-binding domain"/>
    <property type="match status" value="1"/>
</dbReference>
<keyword evidence="3" id="KW-1185">Reference proteome</keyword>
<organism evidence="2 3">
    <name type="scientific">Roseibium algicola</name>
    <dbReference type="NCBI Taxonomy" id="2857014"/>
    <lineage>
        <taxon>Bacteria</taxon>
        <taxon>Pseudomonadati</taxon>
        <taxon>Pseudomonadota</taxon>
        <taxon>Alphaproteobacteria</taxon>
        <taxon>Hyphomicrobiales</taxon>
        <taxon>Stappiaceae</taxon>
        <taxon>Roseibium</taxon>
    </lineage>
</organism>
<dbReference type="Proteomes" id="UP000188174">
    <property type="component" value="Chromosome"/>
</dbReference>
<dbReference type="InterPro" id="IPR039422">
    <property type="entry name" value="MarR/SlyA-like"/>
</dbReference>
<dbReference type="SUPFAM" id="SSF46785">
    <property type="entry name" value="Winged helix' DNA-binding domain"/>
    <property type="match status" value="1"/>
</dbReference>
<dbReference type="Pfam" id="PF12802">
    <property type="entry name" value="MarR_2"/>
    <property type="match status" value="1"/>
</dbReference>
<dbReference type="PROSITE" id="PS50995">
    <property type="entry name" value="HTH_MARR_2"/>
    <property type="match status" value="1"/>
</dbReference>